<dbReference type="OrthoDB" id="2418141at2"/>
<evidence type="ECO:0000313" key="2">
    <source>
        <dbReference type="EMBL" id="RDW17588.1"/>
    </source>
</evidence>
<keyword evidence="3" id="KW-1185">Reference proteome</keyword>
<accession>A0A3D8PQR0</accession>
<dbReference type="EMBL" id="PIOC01000019">
    <property type="protein sequence ID" value="RDW17588.1"/>
    <property type="molecule type" value="Genomic_DNA"/>
</dbReference>
<reference evidence="3" key="1">
    <citation type="submission" date="2017-11" db="EMBL/GenBank/DDBJ databases">
        <authorList>
            <person name="Zhu W."/>
        </authorList>
    </citation>
    <scope>NUCLEOTIDE SEQUENCE [LARGE SCALE GENOMIC DNA]</scope>
    <source>
        <strain evidence="3">CAU 1183</strain>
    </source>
</reference>
<organism evidence="2 3">
    <name type="scientific">Oceanobacillus arenosus</name>
    <dbReference type="NCBI Taxonomy" id="1229153"/>
    <lineage>
        <taxon>Bacteria</taxon>
        <taxon>Bacillati</taxon>
        <taxon>Bacillota</taxon>
        <taxon>Bacilli</taxon>
        <taxon>Bacillales</taxon>
        <taxon>Bacillaceae</taxon>
        <taxon>Oceanobacillus</taxon>
    </lineage>
</organism>
<dbReference type="AlphaFoldDB" id="A0A3D8PQR0"/>
<name>A0A3D8PQR0_9BACI</name>
<comment type="caution">
    <text evidence="2">The sequence shown here is derived from an EMBL/GenBank/DDBJ whole genome shotgun (WGS) entry which is preliminary data.</text>
</comment>
<gene>
    <name evidence="2" type="ORF">CWR48_13800</name>
</gene>
<evidence type="ECO:0000256" key="1">
    <source>
        <dbReference type="SAM" id="Phobius"/>
    </source>
</evidence>
<keyword evidence="1" id="KW-0472">Membrane</keyword>
<dbReference type="Proteomes" id="UP000257143">
    <property type="component" value="Unassembled WGS sequence"/>
</dbReference>
<evidence type="ECO:0008006" key="4">
    <source>
        <dbReference type="Google" id="ProtNLM"/>
    </source>
</evidence>
<feature type="transmembrane region" description="Helical" evidence="1">
    <location>
        <begin position="74"/>
        <end position="94"/>
    </location>
</feature>
<dbReference type="NCBIfam" id="TIGR04104">
    <property type="entry name" value="cxxc_20_cxxc"/>
    <property type="match status" value="1"/>
</dbReference>
<dbReference type="InterPro" id="IPR026369">
    <property type="entry name" value="CxxC_20_CxxC"/>
</dbReference>
<feature type="transmembrane region" description="Helical" evidence="1">
    <location>
        <begin position="51"/>
        <end position="68"/>
    </location>
</feature>
<evidence type="ECO:0000313" key="3">
    <source>
        <dbReference type="Proteomes" id="UP000257143"/>
    </source>
</evidence>
<sequence length="104" mass="12053">MFERRPLMPNCQKCGRRWSWSQTLKVNFKFDGMECPNCGKKQYVAAKSKKSLKWISYLPVILILLLLFDFTLQITIGLIIVASILMIGLYPFLIKLTSEDEGVY</sequence>
<keyword evidence="1" id="KW-0812">Transmembrane</keyword>
<proteinExistence type="predicted"/>
<protein>
    <recommendedName>
        <fullName evidence="4">CXXC-20-CXXC protein</fullName>
    </recommendedName>
</protein>
<keyword evidence="1" id="KW-1133">Transmembrane helix</keyword>